<evidence type="ECO:0000256" key="1">
    <source>
        <dbReference type="SAM" id="MobiDB-lite"/>
    </source>
</evidence>
<feature type="compositionally biased region" description="Basic and acidic residues" evidence="1">
    <location>
        <begin position="13"/>
        <end position="22"/>
    </location>
</feature>
<evidence type="ECO:0000313" key="3">
    <source>
        <dbReference type="RefSeq" id="XP_057390489.1"/>
    </source>
</evidence>
<feature type="region of interest" description="Disordered" evidence="1">
    <location>
        <begin position="1"/>
        <end position="90"/>
    </location>
</feature>
<dbReference type="Proteomes" id="UP001652580">
    <property type="component" value="Chromosome 19"/>
</dbReference>
<organism evidence="2 3">
    <name type="scientific">Balaenoptera acutorostrata</name>
    <name type="common">Common minke whale</name>
    <name type="synonym">Balaena rostrata</name>
    <dbReference type="NCBI Taxonomy" id="9767"/>
    <lineage>
        <taxon>Eukaryota</taxon>
        <taxon>Metazoa</taxon>
        <taxon>Chordata</taxon>
        <taxon>Craniata</taxon>
        <taxon>Vertebrata</taxon>
        <taxon>Euteleostomi</taxon>
        <taxon>Mammalia</taxon>
        <taxon>Eutheria</taxon>
        <taxon>Laurasiatheria</taxon>
        <taxon>Artiodactyla</taxon>
        <taxon>Whippomorpha</taxon>
        <taxon>Cetacea</taxon>
        <taxon>Mysticeti</taxon>
        <taxon>Balaenopteridae</taxon>
        <taxon>Balaenoptera</taxon>
    </lineage>
</organism>
<dbReference type="RefSeq" id="XP_057390489.1">
    <property type="nucleotide sequence ID" value="XM_057534506.1"/>
</dbReference>
<keyword evidence="2" id="KW-1185">Reference proteome</keyword>
<sequence length="155" mass="17160">MHAWRRGPGARGRRSEAGRHPEPLFAGVCFPPGRISGAASGRDGGRSGSRLRALRVHDPARRTSWGRPSSRFPPRSDPRDLRTASRRREDAGQLAQHVLDHLAGRNFLDRGETAGAPQNLLFLVPKLPPLPSCSAAPLWFPPRHDLLVDTRSIRY</sequence>
<accession>A0ABM3SKW9</accession>
<reference evidence="3" key="1">
    <citation type="submission" date="2025-08" db="UniProtKB">
        <authorList>
            <consortium name="RefSeq"/>
        </authorList>
    </citation>
    <scope>IDENTIFICATION</scope>
</reference>
<name>A0ABM3SKW9_BALAC</name>
<evidence type="ECO:0000313" key="2">
    <source>
        <dbReference type="Proteomes" id="UP001652580"/>
    </source>
</evidence>
<feature type="compositionally biased region" description="Basic and acidic residues" evidence="1">
    <location>
        <begin position="74"/>
        <end position="90"/>
    </location>
</feature>
<dbReference type="GeneID" id="103016407"/>
<proteinExistence type="predicted"/>
<protein>
    <submittedName>
        <fullName evidence="3">Zinc finger protein 580 isoform X5</fullName>
    </submittedName>
</protein>
<gene>
    <name evidence="3" type="primary">ZNF580</name>
</gene>